<dbReference type="PANTHER" id="PTHR15549:SF33">
    <property type="entry name" value="MEMBRANE PROTEIN WSC4, PUTATIVE (AFU_ORTHOLOGUE AFUA_5G09020)-RELATED"/>
    <property type="match status" value="1"/>
</dbReference>
<accession>A0A6A6R2D0</accession>
<feature type="chain" id="PRO_5025375750" description="Mid2 domain-containing protein" evidence="7">
    <location>
        <begin position="20"/>
        <end position="283"/>
    </location>
</feature>
<dbReference type="PANTHER" id="PTHR15549">
    <property type="entry name" value="PAIRED IMMUNOGLOBULIN-LIKE TYPE 2 RECEPTOR"/>
    <property type="match status" value="1"/>
</dbReference>
<evidence type="ECO:0000256" key="6">
    <source>
        <dbReference type="SAM" id="Phobius"/>
    </source>
</evidence>
<keyword evidence="4 6" id="KW-0472">Membrane</keyword>
<feature type="region of interest" description="Disordered" evidence="5">
    <location>
        <begin position="156"/>
        <end position="175"/>
    </location>
</feature>
<evidence type="ECO:0008006" key="10">
    <source>
        <dbReference type="Google" id="ProtNLM"/>
    </source>
</evidence>
<proteinExistence type="predicted"/>
<evidence type="ECO:0000256" key="3">
    <source>
        <dbReference type="ARBA" id="ARBA00022989"/>
    </source>
</evidence>
<dbReference type="EMBL" id="MU004186">
    <property type="protein sequence ID" value="KAF2497993.1"/>
    <property type="molecule type" value="Genomic_DNA"/>
</dbReference>
<evidence type="ECO:0000256" key="7">
    <source>
        <dbReference type="SAM" id="SignalP"/>
    </source>
</evidence>
<keyword evidence="9" id="KW-1185">Reference proteome</keyword>
<feature type="transmembrane region" description="Helical" evidence="6">
    <location>
        <begin position="181"/>
        <end position="204"/>
    </location>
</feature>
<gene>
    <name evidence="8" type="ORF">BU16DRAFT_331484</name>
</gene>
<reference evidence="8" key="1">
    <citation type="journal article" date="2020" name="Stud. Mycol.">
        <title>101 Dothideomycetes genomes: a test case for predicting lifestyles and emergence of pathogens.</title>
        <authorList>
            <person name="Haridas S."/>
            <person name="Albert R."/>
            <person name="Binder M."/>
            <person name="Bloem J."/>
            <person name="Labutti K."/>
            <person name="Salamov A."/>
            <person name="Andreopoulos B."/>
            <person name="Baker S."/>
            <person name="Barry K."/>
            <person name="Bills G."/>
            <person name="Bluhm B."/>
            <person name="Cannon C."/>
            <person name="Castanera R."/>
            <person name="Culley D."/>
            <person name="Daum C."/>
            <person name="Ezra D."/>
            <person name="Gonzalez J."/>
            <person name="Henrissat B."/>
            <person name="Kuo A."/>
            <person name="Liang C."/>
            <person name="Lipzen A."/>
            <person name="Lutzoni F."/>
            <person name="Magnuson J."/>
            <person name="Mondo S."/>
            <person name="Nolan M."/>
            <person name="Ohm R."/>
            <person name="Pangilinan J."/>
            <person name="Park H.-J."/>
            <person name="Ramirez L."/>
            <person name="Alfaro M."/>
            <person name="Sun H."/>
            <person name="Tritt A."/>
            <person name="Yoshinaga Y."/>
            <person name="Zwiers L.-H."/>
            <person name="Turgeon B."/>
            <person name="Goodwin S."/>
            <person name="Spatafora J."/>
            <person name="Crous P."/>
            <person name="Grigoriev I."/>
        </authorList>
    </citation>
    <scope>NUCLEOTIDE SEQUENCE</scope>
    <source>
        <strain evidence="8">CBS 269.34</strain>
    </source>
</reference>
<keyword evidence="7" id="KW-0732">Signal</keyword>
<evidence type="ECO:0000313" key="9">
    <source>
        <dbReference type="Proteomes" id="UP000799750"/>
    </source>
</evidence>
<evidence type="ECO:0000256" key="2">
    <source>
        <dbReference type="ARBA" id="ARBA00022692"/>
    </source>
</evidence>
<dbReference type="Proteomes" id="UP000799750">
    <property type="component" value="Unassembled WGS sequence"/>
</dbReference>
<dbReference type="OrthoDB" id="3689214at2759"/>
<feature type="signal peptide" evidence="7">
    <location>
        <begin position="1"/>
        <end position="19"/>
    </location>
</feature>
<evidence type="ECO:0000256" key="1">
    <source>
        <dbReference type="ARBA" id="ARBA00004167"/>
    </source>
</evidence>
<evidence type="ECO:0000313" key="8">
    <source>
        <dbReference type="EMBL" id="KAF2497993.1"/>
    </source>
</evidence>
<dbReference type="InterPro" id="IPR051694">
    <property type="entry name" value="Immunoregulatory_rcpt-like"/>
</dbReference>
<dbReference type="GO" id="GO:0016020">
    <property type="term" value="C:membrane"/>
    <property type="evidence" value="ECO:0007669"/>
    <property type="project" value="UniProtKB-SubCell"/>
</dbReference>
<evidence type="ECO:0000256" key="5">
    <source>
        <dbReference type="SAM" id="MobiDB-lite"/>
    </source>
</evidence>
<protein>
    <recommendedName>
        <fullName evidence="10">Mid2 domain-containing protein</fullName>
    </recommendedName>
</protein>
<sequence length="283" mass="29787">MRALSSLLVLGSIVGVCLGQFQFLNPDGNQDDFSQTFSNGDVIDIKWNKTWKGVGAALKTADLWITWFDESSFSQLLESNVNFKSDGELKWTANLSDATLKHTPRYVFRLKPHTSPPLYSDIQNESPSRGFNLIPSTQPLSTSVSSSSHSATATSSATASTSASTAAASSDSSSPTLSSGAIAGIAVGGVAVIALFAFGTWFLLRYRRNTAVANPQRYEADSAPARIEAGDTAYAGAYKPPVFAGTYQPLPPAPVEADGYAVGQPAAELYGDGGGGSGHYGQR</sequence>
<dbReference type="GO" id="GO:0071944">
    <property type="term" value="C:cell periphery"/>
    <property type="evidence" value="ECO:0007669"/>
    <property type="project" value="UniProtKB-ARBA"/>
</dbReference>
<comment type="subcellular location">
    <subcellularLocation>
        <location evidence="1">Membrane</location>
        <topology evidence="1">Single-pass membrane protein</topology>
    </subcellularLocation>
</comment>
<name>A0A6A6R2D0_9PEZI</name>
<keyword evidence="3 6" id="KW-1133">Transmembrane helix</keyword>
<keyword evidence="2 6" id="KW-0812">Transmembrane</keyword>
<dbReference type="AlphaFoldDB" id="A0A6A6R2D0"/>
<organism evidence="8 9">
    <name type="scientific">Lophium mytilinum</name>
    <dbReference type="NCBI Taxonomy" id="390894"/>
    <lineage>
        <taxon>Eukaryota</taxon>
        <taxon>Fungi</taxon>
        <taxon>Dikarya</taxon>
        <taxon>Ascomycota</taxon>
        <taxon>Pezizomycotina</taxon>
        <taxon>Dothideomycetes</taxon>
        <taxon>Pleosporomycetidae</taxon>
        <taxon>Mytilinidiales</taxon>
        <taxon>Mytilinidiaceae</taxon>
        <taxon>Lophium</taxon>
    </lineage>
</organism>
<evidence type="ECO:0000256" key="4">
    <source>
        <dbReference type="ARBA" id="ARBA00023136"/>
    </source>
</evidence>